<proteinExistence type="predicted"/>
<evidence type="ECO:0000259" key="1">
    <source>
        <dbReference type="Pfam" id="PF06985"/>
    </source>
</evidence>
<evidence type="ECO:0000313" key="3">
    <source>
        <dbReference type="Proteomes" id="UP000054481"/>
    </source>
</evidence>
<name>A0A0F7ZLG7_9HYPO</name>
<evidence type="ECO:0000313" key="2">
    <source>
        <dbReference type="EMBL" id="KJZ76386.1"/>
    </source>
</evidence>
<sequence>MVARKLQIPFLWIDSLCIFQDSKQDWQNEEPKMMHVYGGALLNIAATSATNSNAGFLPGTKRALLEPLVVEMKEAEFSQGRYFLLSDQYRAKAVTSLPLMRRAWVVQELLISARVLYFCENEMFWECSELNASETYLGGLPRGLDRPWVARDTIQNVLQKLPEFTTMADGPNEAGSLEKNQGTDALLLWRTWREIIRVYTACHLTYATDNLVAISAIAKIIQSALNMDYCGGLWRYQIGYQLLWTCQSDTIEPRYPPITYRAPTWSWASMDGRVSFGSFQEECNRWKSAITVLDCHVDTSTNDATGEIVGGVLRLAGFLATMRLVPKKMDPRQLSGMDEWAIFANGRWITEGLPHAICFDGKVEAEEMLVHALVVVIDKLEGQPGLLMFLLLRSTGNVRTIL</sequence>
<dbReference type="Proteomes" id="UP000054481">
    <property type="component" value="Unassembled WGS sequence"/>
</dbReference>
<dbReference type="OrthoDB" id="4928203at2759"/>
<dbReference type="PANTHER" id="PTHR33112">
    <property type="entry name" value="DOMAIN PROTEIN, PUTATIVE-RELATED"/>
    <property type="match status" value="1"/>
</dbReference>
<dbReference type="AlphaFoldDB" id="A0A0F7ZLG7"/>
<dbReference type="Pfam" id="PF06985">
    <property type="entry name" value="HET"/>
    <property type="match status" value="1"/>
</dbReference>
<gene>
    <name evidence="2" type="ORF">HIM_04115</name>
</gene>
<protein>
    <recommendedName>
        <fullName evidence="1">Heterokaryon incompatibility domain-containing protein</fullName>
    </recommendedName>
</protein>
<dbReference type="PANTHER" id="PTHR33112:SF16">
    <property type="entry name" value="HETEROKARYON INCOMPATIBILITY DOMAIN-CONTAINING PROTEIN"/>
    <property type="match status" value="1"/>
</dbReference>
<dbReference type="InterPro" id="IPR010730">
    <property type="entry name" value="HET"/>
</dbReference>
<keyword evidence="3" id="KW-1185">Reference proteome</keyword>
<feature type="domain" description="Heterokaryon incompatibility" evidence="1">
    <location>
        <begin position="2"/>
        <end position="108"/>
    </location>
</feature>
<organism evidence="2 3">
    <name type="scientific">Hirsutella minnesotensis 3608</name>
    <dbReference type="NCBI Taxonomy" id="1043627"/>
    <lineage>
        <taxon>Eukaryota</taxon>
        <taxon>Fungi</taxon>
        <taxon>Dikarya</taxon>
        <taxon>Ascomycota</taxon>
        <taxon>Pezizomycotina</taxon>
        <taxon>Sordariomycetes</taxon>
        <taxon>Hypocreomycetidae</taxon>
        <taxon>Hypocreales</taxon>
        <taxon>Ophiocordycipitaceae</taxon>
        <taxon>Hirsutella</taxon>
    </lineage>
</organism>
<accession>A0A0F7ZLG7</accession>
<reference evidence="2 3" key="1">
    <citation type="journal article" date="2014" name="Genome Biol. Evol.">
        <title>Comparative genomics and transcriptomics analyses reveal divergent lifestyle features of nematode endoparasitic fungus Hirsutella minnesotensis.</title>
        <authorList>
            <person name="Lai Y."/>
            <person name="Liu K."/>
            <person name="Zhang X."/>
            <person name="Zhang X."/>
            <person name="Li K."/>
            <person name="Wang N."/>
            <person name="Shu C."/>
            <person name="Wu Y."/>
            <person name="Wang C."/>
            <person name="Bushley K.E."/>
            <person name="Xiang M."/>
            <person name="Liu X."/>
        </authorList>
    </citation>
    <scope>NUCLEOTIDE SEQUENCE [LARGE SCALE GENOMIC DNA]</scope>
    <source>
        <strain evidence="2 3">3608</strain>
    </source>
</reference>
<dbReference type="EMBL" id="KQ030511">
    <property type="protein sequence ID" value="KJZ76386.1"/>
    <property type="molecule type" value="Genomic_DNA"/>
</dbReference>